<dbReference type="EMBL" id="JMQI01000015">
    <property type="protein sequence ID" value="KDN22661.1"/>
    <property type="molecule type" value="Genomic_DNA"/>
</dbReference>
<evidence type="ECO:0000313" key="5">
    <source>
        <dbReference type="Proteomes" id="UP000027345"/>
    </source>
</evidence>
<dbReference type="InterPro" id="IPR003658">
    <property type="entry name" value="Anti-sigma_ant"/>
</dbReference>
<dbReference type="eggNOG" id="COG1366">
    <property type="taxonomic scope" value="Bacteria"/>
</dbReference>
<keyword evidence="5" id="KW-1185">Reference proteome</keyword>
<dbReference type="InterPro" id="IPR002645">
    <property type="entry name" value="STAS_dom"/>
</dbReference>
<feature type="domain" description="STAS" evidence="3">
    <location>
        <begin position="2"/>
        <end position="111"/>
    </location>
</feature>
<dbReference type="PANTHER" id="PTHR33495">
    <property type="entry name" value="ANTI-SIGMA FACTOR ANTAGONIST TM_1081-RELATED-RELATED"/>
    <property type="match status" value="1"/>
</dbReference>
<dbReference type="CDD" id="cd07043">
    <property type="entry name" value="STAS_anti-anti-sigma_factors"/>
    <property type="match status" value="1"/>
</dbReference>
<comment type="similarity">
    <text evidence="1 2">Belongs to the anti-sigma-factor antagonist family.</text>
</comment>
<dbReference type="PANTHER" id="PTHR33495:SF2">
    <property type="entry name" value="ANTI-SIGMA FACTOR ANTAGONIST TM_1081-RELATED"/>
    <property type="match status" value="1"/>
</dbReference>
<evidence type="ECO:0000313" key="4">
    <source>
        <dbReference type="EMBL" id="KDN22661.1"/>
    </source>
</evidence>
<dbReference type="Proteomes" id="UP000027345">
    <property type="component" value="Unassembled WGS sequence"/>
</dbReference>
<dbReference type="Pfam" id="PF01740">
    <property type="entry name" value="STAS"/>
    <property type="match status" value="1"/>
</dbReference>
<gene>
    <name evidence="4" type="ORF">DV20_08065</name>
</gene>
<dbReference type="SUPFAM" id="SSF52091">
    <property type="entry name" value="SpoIIaa-like"/>
    <property type="match status" value="1"/>
</dbReference>
<dbReference type="STRING" id="287986.DV20_08065"/>
<organism evidence="4 5">
    <name type="scientific">Amycolatopsis rifamycinica</name>
    <dbReference type="NCBI Taxonomy" id="287986"/>
    <lineage>
        <taxon>Bacteria</taxon>
        <taxon>Bacillati</taxon>
        <taxon>Actinomycetota</taxon>
        <taxon>Actinomycetes</taxon>
        <taxon>Pseudonocardiales</taxon>
        <taxon>Pseudonocardiaceae</taxon>
        <taxon>Amycolatopsis</taxon>
    </lineage>
</organism>
<protein>
    <recommendedName>
        <fullName evidence="2">Anti-sigma factor antagonist</fullName>
    </recommendedName>
</protein>
<name>A0A066U5G2_9PSEU</name>
<evidence type="ECO:0000259" key="3">
    <source>
        <dbReference type="PROSITE" id="PS50801"/>
    </source>
</evidence>
<dbReference type="AlphaFoldDB" id="A0A066U5G2"/>
<evidence type="ECO:0000256" key="2">
    <source>
        <dbReference type="RuleBase" id="RU003749"/>
    </source>
</evidence>
<evidence type="ECO:0000256" key="1">
    <source>
        <dbReference type="ARBA" id="ARBA00009013"/>
    </source>
</evidence>
<comment type="caution">
    <text evidence="4">The sequence shown here is derived from an EMBL/GenBank/DDBJ whole genome shotgun (WGS) entry which is preliminary data.</text>
</comment>
<sequence length="126" mass="13063">MLSTAATSVGDIGVVTVSGDVDHVVRTTFQEAMAAALARRPRGLVVDLTPVRFFGSTGLSVLAWLYQAAADAGIAVTLVATQHSVLTPMAITRVDELFAIHPTVEQAVAHHGKPPATAAPLEHVTG</sequence>
<dbReference type="PROSITE" id="PS50801">
    <property type="entry name" value="STAS"/>
    <property type="match status" value="1"/>
</dbReference>
<proteinExistence type="inferred from homology"/>
<dbReference type="NCBIfam" id="TIGR00377">
    <property type="entry name" value="ant_ant_sig"/>
    <property type="match status" value="1"/>
</dbReference>
<dbReference type="InterPro" id="IPR036513">
    <property type="entry name" value="STAS_dom_sf"/>
</dbReference>
<accession>A0A066U5G2</accession>
<reference evidence="4 5" key="1">
    <citation type="submission" date="2014-05" db="EMBL/GenBank/DDBJ databases">
        <title>Draft genome sequence of Amycolatopsis rifamycinica DSM 46095.</title>
        <authorList>
            <person name="Lal R."/>
            <person name="Saxena A."/>
            <person name="Kumari R."/>
            <person name="Mukherjee U."/>
            <person name="Singh P."/>
            <person name="Sangwan N."/>
            <person name="Mahato N.K."/>
        </authorList>
    </citation>
    <scope>NUCLEOTIDE SEQUENCE [LARGE SCALE GENOMIC DNA]</scope>
    <source>
        <strain evidence="4 5">DSM 46095</strain>
    </source>
</reference>
<dbReference type="Gene3D" id="3.30.750.24">
    <property type="entry name" value="STAS domain"/>
    <property type="match status" value="1"/>
</dbReference>
<dbReference type="GO" id="GO:0043856">
    <property type="term" value="F:anti-sigma factor antagonist activity"/>
    <property type="evidence" value="ECO:0007669"/>
    <property type="project" value="InterPro"/>
</dbReference>